<dbReference type="KEGG" id="upl:DSM104440_01547"/>
<protein>
    <recommendedName>
        <fullName evidence="3">DUF3574 domain-containing protein</fullName>
    </recommendedName>
</protein>
<dbReference type="InterPro" id="IPR021957">
    <property type="entry name" value="DUF3574"/>
</dbReference>
<name>A0A6M4H9L5_9PROT</name>
<proteinExistence type="predicted"/>
<dbReference type="EMBL" id="CP053073">
    <property type="protein sequence ID" value="QJR14737.1"/>
    <property type="molecule type" value="Genomic_DNA"/>
</dbReference>
<evidence type="ECO:0000313" key="2">
    <source>
        <dbReference type="Proteomes" id="UP000503096"/>
    </source>
</evidence>
<keyword evidence="2" id="KW-1185">Reference proteome</keyword>
<gene>
    <name evidence="1" type="ORF">DSM104440_01547</name>
</gene>
<dbReference type="InParanoid" id="A0A6M4H9L5"/>
<reference evidence="1 2" key="1">
    <citation type="submission" date="2020-04" db="EMBL/GenBank/DDBJ databases">
        <title>Usitatibacter rugosus gen. nov., sp. nov. and Usitatibacter palustris sp. nov., novel members of Usitatibacteraceae fam. nov. within the order Nitrosomonadales isolated from soil.</title>
        <authorList>
            <person name="Huber K.J."/>
            <person name="Neumann-Schaal M."/>
            <person name="Geppert A."/>
            <person name="Luckner M."/>
            <person name="Wanner G."/>
            <person name="Overmann J."/>
        </authorList>
    </citation>
    <scope>NUCLEOTIDE SEQUENCE [LARGE SCALE GENOMIC DNA]</scope>
    <source>
        <strain evidence="1 2">Swamp67</strain>
    </source>
</reference>
<dbReference type="PROSITE" id="PS51257">
    <property type="entry name" value="PROKAR_LIPOPROTEIN"/>
    <property type="match status" value="1"/>
</dbReference>
<evidence type="ECO:0008006" key="3">
    <source>
        <dbReference type="Google" id="ProtNLM"/>
    </source>
</evidence>
<dbReference type="Proteomes" id="UP000503096">
    <property type="component" value="Chromosome"/>
</dbReference>
<sequence>MRLAALVFVVFLSGCTGLGGDARCRDQLVERLYLGGTTTTGVVIPEADFQRFVESEITPRFPAGLTIYAASGQWRGKDQAIVREPSRVVEIVHGGSSIEEAKLEEVAAAYKSRFTQEAVLRTRSLVRACL</sequence>
<dbReference type="RefSeq" id="WP_171161464.1">
    <property type="nucleotide sequence ID" value="NZ_CP053073.1"/>
</dbReference>
<organism evidence="1 2">
    <name type="scientific">Usitatibacter palustris</name>
    <dbReference type="NCBI Taxonomy" id="2732487"/>
    <lineage>
        <taxon>Bacteria</taxon>
        <taxon>Pseudomonadati</taxon>
        <taxon>Pseudomonadota</taxon>
        <taxon>Betaproteobacteria</taxon>
        <taxon>Nitrosomonadales</taxon>
        <taxon>Usitatibacteraceae</taxon>
        <taxon>Usitatibacter</taxon>
    </lineage>
</organism>
<evidence type="ECO:0000313" key="1">
    <source>
        <dbReference type="EMBL" id="QJR14737.1"/>
    </source>
</evidence>
<accession>A0A6M4H9L5</accession>
<dbReference type="Pfam" id="PF12098">
    <property type="entry name" value="DUF3574"/>
    <property type="match status" value="1"/>
</dbReference>
<dbReference type="AlphaFoldDB" id="A0A6M4H9L5"/>